<feature type="transmembrane region" description="Helical" evidence="1">
    <location>
        <begin position="59"/>
        <end position="79"/>
    </location>
</feature>
<dbReference type="RefSeq" id="WP_106499418.1">
    <property type="nucleotide sequence ID" value="NZ_PXVC01000011.1"/>
</dbReference>
<dbReference type="EMBL" id="PXVC01000011">
    <property type="protein sequence ID" value="PSI02145.1"/>
    <property type="molecule type" value="Genomic_DNA"/>
</dbReference>
<dbReference type="AlphaFoldDB" id="A0A2P7EFZ5"/>
<evidence type="ECO:0000313" key="3">
    <source>
        <dbReference type="Proteomes" id="UP000240206"/>
    </source>
</evidence>
<comment type="caution">
    <text evidence="2">The sequence shown here is derived from an EMBL/GenBank/DDBJ whole genome shotgun (WGS) entry which is preliminary data.</text>
</comment>
<dbReference type="Proteomes" id="UP000240206">
    <property type="component" value="Unassembled WGS sequence"/>
</dbReference>
<gene>
    <name evidence="2" type="ORF">C7K08_04290</name>
</gene>
<proteinExistence type="predicted"/>
<name>A0A2P7EFZ5_9SYNE</name>
<keyword evidence="1" id="KW-0812">Transmembrane</keyword>
<dbReference type="SUPFAM" id="SSF103511">
    <property type="entry name" value="Chlorophyll a-b binding protein"/>
    <property type="match status" value="1"/>
</dbReference>
<accession>A0A2P7EFZ5</accession>
<sequence length="87" mass="9031">MAATAPASNAAKATIRGATVTTEDGGRLNAFAAEPRMQVVSPENGWGFHERAEKLNGRMAMLGFVALLITEYALGGQAFTHGLLGLG</sequence>
<evidence type="ECO:0000313" key="2">
    <source>
        <dbReference type="EMBL" id="PSI02145.1"/>
    </source>
</evidence>
<evidence type="ECO:0000256" key="1">
    <source>
        <dbReference type="SAM" id="Phobius"/>
    </source>
</evidence>
<keyword evidence="1" id="KW-0472">Membrane</keyword>
<organism evidence="2 3">
    <name type="scientific">Synechococcus lacustris str. Tous</name>
    <dbReference type="NCBI Taxonomy" id="1910958"/>
    <lineage>
        <taxon>Bacteria</taxon>
        <taxon>Bacillati</taxon>
        <taxon>Cyanobacteriota</taxon>
        <taxon>Cyanophyceae</taxon>
        <taxon>Synechococcales</taxon>
        <taxon>Synechococcaceae</taxon>
        <taxon>Synechococcus</taxon>
    </lineage>
</organism>
<protein>
    <submittedName>
        <fullName evidence="2">High light inducible protein</fullName>
    </submittedName>
</protein>
<reference evidence="3" key="1">
    <citation type="submission" date="2018-03" db="EMBL/GenBank/DDBJ databases">
        <title>Ecological and genomic features of two cosmopolitan and abundant freshwater picocyanobacteria.</title>
        <authorList>
            <person name="Cabello-Yeves P.J."/>
            <person name="Picazo A."/>
            <person name="Camacho A."/>
            <person name="Callieri C."/>
            <person name="Rosselli R."/>
            <person name="Roda-Garcia J."/>
            <person name="Coutinho F.H."/>
            <person name="Rodriguez-Valera F."/>
        </authorList>
    </citation>
    <scope>NUCLEOTIDE SEQUENCE [LARGE SCALE GENOMIC DNA]</scope>
    <source>
        <strain evidence="3">Tous</strain>
    </source>
</reference>
<dbReference type="STRING" id="1910958.BTM30_00930"/>
<keyword evidence="3" id="KW-1185">Reference proteome</keyword>
<keyword evidence="1" id="KW-1133">Transmembrane helix</keyword>